<feature type="transmembrane region" description="Helical" evidence="7">
    <location>
        <begin position="229"/>
        <end position="259"/>
    </location>
</feature>
<dbReference type="InterPro" id="IPR004841">
    <property type="entry name" value="AA-permease/SLC12A_dom"/>
</dbReference>
<dbReference type="GO" id="GO:0015171">
    <property type="term" value="F:amino acid transmembrane transporter activity"/>
    <property type="evidence" value="ECO:0007669"/>
    <property type="project" value="TreeGrafter"/>
</dbReference>
<feature type="transmembrane region" description="Helical" evidence="7">
    <location>
        <begin position="78"/>
        <end position="104"/>
    </location>
</feature>
<feature type="transmembrane region" description="Helical" evidence="7">
    <location>
        <begin position="157"/>
        <end position="179"/>
    </location>
</feature>
<feature type="transmembrane region" description="Helical" evidence="7">
    <location>
        <begin position="280"/>
        <end position="298"/>
    </location>
</feature>
<feature type="transmembrane region" description="Helical" evidence="7">
    <location>
        <begin position="125"/>
        <end position="151"/>
    </location>
</feature>
<name>A0A2S4L337_9HYPO</name>
<protein>
    <submittedName>
        <fullName evidence="9">Proline-specific permease</fullName>
    </submittedName>
</protein>
<keyword evidence="2" id="KW-0813">Transport</keyword>
<evidence type="ECO:0000256" key="5">
    <source>
        <dbReference type="ARBA" id="ARBA00023136"/>
    </source>
</evidence>
<dbReference type="OrthoDB" id="3900342at2759"/>
<gene>
    <name evidence="9" type="ORF">TPAR_02965</name>
</gene>
<reference evidence="9 10" key="1">
    <citation type="submission" date="2018-01" db="EMBL/GenBank/DDBJ databases">
        <title>Harnessing the power of phylogenomics to disentangle the directionality and signatures of interkingdom host jumping in the parasitic fungal genus Tolypocladium.</title>
        <authorList>
            <person name="Quandt C.A."/>
            <person name="Patterson W."/>
            <person name="Spatafora J.W."/>
        </authorList>
    </citation>
    <scope>NUCLEOTIDE SEQUENCE [LARGE SCALE GENOMIC DNA]</scope>
    <source>
        <strain evidence="9 10">NRBC 100945</strain>
    </source>
</reference>
<evidence type="ECO:0000256" key="2">
    <source>
        <dbReference type="ARBA" id="ARBA00022448"/>
    </source>
</evidence>
<evidence type="ECO:0000256" key="3">
    <source>
        <dbReference type="ARBA" id="ARBA00022692"/>
    </source>
</evidence>
<keyword evidence="4 7" id="KW-1133">Transmembrane helix</keyword>
<evidence type="ECO:0000256" key="6">
    <source>
        <dbReference type="SAM" id="MobiDB-lite"/>
    </source>
</evidence>
<dbReference type="AlphaFoldDB" id="A0A2S4L337"/>
<evidence type="ECO:0000256" key="7">
    <source>
        <dbReference type="SAM" id="Phobius"/>
    </source>
</evidence>
<keyword evidence="10" id="KW-1185">Reference proteome</keyword>
<comment type="subcellular location">
    <subcellularLocation>
        <location evidence="1">Membrane</location>
        <topology evidence="1">Multi-pass membrane protein</topology>
    </subcellularLocation>
</comment>
<feature type="transmembrane region" description="Helical" evidence="7">
    <location>
        <begin position="479"/>
        <end position="498"/>
    </location>
</feature>
<dbReference type="Pfam" id="PF00324">
    <property type="entry name" value="AA_permease"/>
    <property type="match status" value="1"/>
</dbReference>
<evidence type="ECO:0000259" key="8">
    <source>
        <dbReference type="Pfam" id="PF00324"/>
    </source>
</evidence>
<feature type="region of interest" description="Disordered" evidence="6">
    <location>
        <begin position="1"/>
        <end position="22"/>
    </location>
</feature>
<dbReference type="GO" id="GO:0016020">
    <property type="term" value="C:membrane"/>
    <property type="evidence" value="ECO:0007669"/>
    <property type="project" value="UniProtKB-SubCell"/>
</dbReference>
<evidence type="ECO:0000313" key="9">
    <source>
        <dbReference type="EMBL" id="POR36829.1"/>
    </source>
</evidence>
<proteinExistence type="predicted"/>
<dbReference type="Proteomes" id="UP000237481">
    <property type="component" value="Unassembled WGS sequence"/>
</dbReference>
<feature type="transmembrane region" description="Helical" evidence="7">
    <location>
        <begin position="451"/>
        <end position="473"/>
    </location>
</feature>
<comment type="caution">
    <text evidence="9">The sequence shown here is derived from an EMBL/GenBank/DDBJ whole genome shotgun (WGS) entry which is preliminary data.</text>
</comment>
<feature type="transmembrane region" description="Helical" evidence="7">
    <location>
        <begin position="191"/>
        <end position="209"/>
    </location>
</feature>
<dbReference type="PANTHER" id="PTHR43341">
    <property type="entry name" value="AMINO ACID PERMEASE"/>
    <property type="match status" value="1"/>
</dbReference>
<sequence>MATTPWSPNGDNDEKTAPAPLSGAVEEEAVSSSLHRTQTNRGIKSRHSQMIAIGGTIGTGLFVGSGQALAIAGPATLFLAYVIICFFVYGMMTTIMTVGTYLPLEGSSMAAYGSRYVSESLGFAMGYLYWYSFGIIVAYEITAAALVISYWPNNIHIAVWLTIMFLVILGLNLMPVKFYAESEFWFASTKVFMIIGLLLLAFILAVGGGPSGERIGFRYWQDPGAMNEYLVTGAAGRFCGFIYALAFSMFSFLFGPELIILTSGEMRSPRRNLPRAANTFIWRLIIFYILGSLAIGVICRSDAPGLTSGGYGAAASPWTIAIKDAGIHVLDSIINAGIVLSAWSSGNSYLYMSSRSLYSMACDGNAPKIFARTNRWGVPVNAILMSALFGLLSYLNMSSSTSSVFNWFISMTNSSGFISWICSCVIFLRFTKACKAQGITNLPFTSVFQPYAAWACLIFFVILCFLNGFSVFFPGHWSVESFLTSYIGIAAFLVIYFGHRVLRWKEPWAYPSTHVDMVSGMDVIVAMEEEEATEREQLQARGELKGAGPRAWVKKVRHVLV</sequence>
<evidence type="ECO:0000256" key="1">
    <source>
        <dbReference type="ARBA" id="ARBA00004141"/>
    </source>
</evidence>
<accession>A0A2S4L337</accession>
<dbReference type="PIRSF" id="PIRSF006060">
    <property type="entry name" value="AA_transporter"/>
    <property type="match status" value="1"/>
</dbReference>
<feature type="transmembrane region" description="Helical" evidence="7">
    <location>
        <begin position="50"/>
        <end position="72"/>
    </location>
</feature>
<feature type="compositionally biased region" description="Polar residues" evidence="6">
    <location>
        <begin position="1"/>
        <end position="10"/>
    </location>
</feature>
<feature type="transmembrane region" description="Helical" evidence="7">
    <location>
        <begin position="407"/>
        <end position="430"/>
    </location>
</feature>
<dbReference type="PANTHER" id="PTHR43341:SF38">
    <property type="entry name" value="PROLINE TRANSPORTER (EUROFUNG)"/>
    <property type="match status" value="1"/>
</dbReference>
<dbReference type="InterPro" id="IPR050524">
    <property type="entry name" value="APC_YAT"/>
</dbReference>
<evidence type="ECO:0000313" key="10">
    <source>
        <dbReference type="Proteomes" id="UP000237481"/>
    </source>
</evidence>
<keyword evidence="3 7" id="KW-0812">Transmembrane</keyword>
<keyword evidence="5 7" id="KW-0472">Membrane</keyword>
<organism evidence="9 10">
    <name type="scientific">Tolypocladium paradoxum</name>
    <dbReference type="NCBI Taxonomy" id="94208"/>
    <lineage>
        <taxon>Eukaryota</taxon>
        <taxon>Fungi</taxon>
        <taxon>Dikarya</taxon>
        <taxon>Ascomycota</taxon>
        <taxon>Pezizomycotina</taxon>
        <taxon>Sordariomycetes</taxon>
        <taxon>Hypocreomycetidae</taxon>
        <taxon>Hypocreales</taxon>
        <taxon>Ophiocordycipitaceae</taxon>
        <taxon>Tolypocladium</taxon>
    </lineage>
</organism>
<feature type="transmembrane region" description="Helical" evidence="7">
    <location>
        <begin position="376"/>
        <end position="395"/>
    </location>
</feature>
<dbReference type="FunFam" id="1.20.1740.10:FF:000001">
    <property type="entry name" value="Amino acid permease"/>
    <property type="match status" value="1"/>
</dbReference>
<evidence type="ECO:0000256" key="4">
    <source>
        <dbReference type="ARBA" id="ARBA00022989"/>
    </source>
</evidence>
<feature type="domain" description="Amino acid permease/ SLC12A" evidence="8">
    <location>
        <begin position="47"/>
        <end position="501"/>
    </location>
</feature>
<dbReference type="EMBL" id="PKSG01000296">
    <property type="protein sequence ID" value="POR36829.1"/>
    <property type="molecule type" value="Genomic_DNA"/>
</dbReference>
<dbReference type="Gene3D" id="1.20.1740.10">
    <property type="entry name" value="Amino acid/polyamine transporter I"/>
    <property type="match status" value="1"/>
</dbReference>
<dbReference type="STRING" id="94208.A0A2S4L337"/>